<evidence type="ECO:0000259" key="7">
    <source>
        <dbReference type="Pfam" id="PF07005"/>
    </source>
</evidence>
<dbReference type="GO" id="GO:0005524">
    <property type="term" value="F:ATP binding"/>
    <property type="evidence" value="ECO:0007669"/>
    <property type="project" value="UniProtKB-KW"/>
</dbReference>
<dbReference type="SUPFAM" id="SSF142764">
    <property type="entry name" value="YgbK-like"/>
    <property type="match status" value="1"/>
</dbReference>
<dbReference type="InterPro" id="IPR010737">
    <property type="entry name" value="4-carb_acid_sugar_kinase_N"/>
</dbReference>
<feature type="domain" description="Four-carbon acid sugar kinase nucleotide binding" evidence="8">
    <location>
        <begin position="245"/>
        <end position="417"/>
    </location>
</feature>
<evidence type="ECO:0000256" key="4">
    <source>
        <dbReference type="ARBA" id="ARBA00022777"/>
    </source>
</evidence>
<accession>A0A1M5HJ39</accession>
<dbReference type="InterPro" id="IPR042213">
    <property type="entry name" value="NBD_C_sf"/>
</dbReference>
<dbReference type="Gene3D" id="3.40.50.10840">
    <property type="entry name" value="Putative sugar-binding, N-terminal domain"/>
    <property type="match status" value="1"/>
</dbReference>
<dbReference type="Gene3D" id="3.40.980.20">
    <property type="entry name" value="Four-carbon acid sugar kinase, nucleotide binding domain"/>
    <property type="match status" value="1"/>
</dbReference>
<keyword evidence="5" id="KW-0067">ATP-binding</keyword>
<evidence type="ECO:0000256" key="2">
    <source>
        <dbReference type="ARBA" id="ARBA00022679"/>
    </source>
</evidence>
<dbReference type="Pfam" id="PF17042">
    <property type="entry name" value="NBD_C"/>
    <property type="match status" value="1"/>
</dbReference>
<organism evidence="9 10">
    <name type="scientific">Ornithinibacillus halophilus</name>
    <dbReference type="NCBI Taxonomy" id="930117"/>
    <lineage>
        <taxon>Bacteria</taxon>
        <taxon>Bacillati</taxon>
        <taxon>Bacillota</taxon>
        <taxon>Bacilli</taxon>
        <taxon>Bacillales</taxon>
        <taxon>Bacillaceae</taxon>
        <taxon>Ornithinibacillus</taxon>
    </lineage>
</organism>
<protein>
    <submittedName>
        <fullName evidence="9">Uncharacterized conserved protein YgbK, DUF1537 family</fullName>
    </submittedName>
</protein>
<evidence type="ECO:0000256" key="6">
    <source>
        <dbReference type="ARBA" id="ARBA00023277"/>
    </source>
</evidence>
<evidence type="ECO:0000259" key="8">
    <source>
        <dbReference type="Pfam" id="PF17042"/>
    </source>
</evidence>
<keyword evidence="2" id="KW-0808">Transferase</keyword>
<dbReference type="AlphaFoldDB" id="A0A1M5HJ39"/>
<keyword evidence="6" id="KW-0119">Carbohydrate metabolism</keyword>
<evidence type="ECO:0000313" key="10">
    <source>
        <dbReference type="Proteomes" id="UP000183988"/>
    </source>
</evidence>
<dbReference type="Pfam" id="PF07005">
    <property type="entry name" value="SBD_N"/>
    <property type="match status" value="1"/>
</dbReference>
<name>A0A1M5HJ39_9BACI</name>
<dbReference type="InterPro" id="IPR031475">
    <property type="entry name" value="NBD_C"/>
</dbReference>
<dbReference type="Proteomes" id="UP000183988">
    <property type="component" value="Unassembled WGS sequence"/>
</dbReference>
<dbReference type="InterPro" id="IPR037051">
    <property type="entry name" value="4-carb_acid_sugar_kinase_N_sf"/>
</dbReference>
<keyword evidence="3" id="KW-0547">Nucleotide-binding</keyword>
<evidence type="ECO:0000256" key="1">
    <source>
        <dbReference type="ARBA" id="ARBA00005715"/>
    </source>
</evidence>
<dbReference type="GO" id="GO:0016301">
    <property type="term" value="F:kinase activity"/>
    <property type="evidence" value="ECO:0007669"/>
    <property type="project" value="UniProtKB-KW"/>
</dbReference>
<dbReference type="RefSeq" id="WP_072890163.1">
    <property type="nucleotide sequence ID" value="NZ_FQVW01000018.1"/>
</dbReference>
<evidence type="ECO:0000256" key="3">
    <source>
        <dbReference type="ARBA" id="ARBA00022741"/>
    </source>
</evidence>
<sequence>MKVGVIADDLTGANGTGVKLTKLGLKTKTTFYQKEFTTFEPDSAICLDTDSRYLTPLDAQHRVLQSVHSLTGWQADLICKRIDSTFRGNIGPELEVLLNNIEGSTVVIVPTFPSSGRTVVGGYLLVNGKPLHETDVANDPISPIVDSYLPAILEKQTEEDVAVIELNKVSSGSASVTEELENCINRGTKLVICDAITEQHIETIARAMTDITSSMMIPADPGPLTTAFTSQLMKKSSSEQKSKVLVSVGSVTSISKSQIDYLASKMHIKPVYARPDSLASFGKSWEEEIERVVLETKELIDNQETIIVTTNHSSFPVLDFKQLSKIEGVSEDLLAKRITAGLAEISKRILQNGNGCIKGCFFSGGDVTASFCEAVEADGFELVSEVMPLVAHGVVSGGEFQGLSIVTKGGMIGDKTAIYESVTYLKETLHDKGRILHGA</sequence>
<keyword evidence="4" id="KW-0418">Kinase</keyword>
<evidence type="ECO:0000313" key="9">
    <source>
        <dbReference type="EMBL" id="SHG15989.1"/>
    </source>
</evidence>
<dbReference type="STRING" id="930117.SAMN05216225_10186"/>
<keyword evidence="10" id="KW-1185">Reference proteome</keyword>
<dbReference type="EMBL" id="FQVW01000018">
    <property type="protein sequence ID" value="SHG15989.1"/>
    <property type="molecule type" value="Genomic_DNA"/>
</dbReference>
<comment type="similarity">
    <text evidence="1">Belongs to the four-carbon acid sugar kinase family.</text>
</comment>
<evidence type="ECO:0000256" key="5">
    <source>
        <dbReference type="ARBA" id="ARBA00022840"/>
    </source>
</evidence>
<proteinExistence type="inferred from homology"/>
<feature type="domain" description="Four-carbon acid sugar kinase N-terminal" evidence="7">
    <location>
        <begin position="4"/>
        <end position="227"/>
    </location>
</feature>
<dbReference type="OrthoDB" id="9778478at2"/>
<gene>
    <name evidence="9" type="ORF">SAMN05216225_10186</name>
</gene>
<reference evidence="9 10" key="1">
    <citation type="submission" date="2016-11" db="EMBL/GenBank/DDBJ databases">
        <authorList>
            <person name="Jaros S."/>
            <person name="Januszkiewicz K."/>
            <person name="Wedrychowicz H."/>
        </authorList>
    </citation>
    <scope>NUCLEOTIDE SEQUENCE [LARGE SCALE GENOMIC DNA]</scope>
    <source>
        <strain evidence="9 10">IBRC-M 10683</strain>
    </source>
</reference>